<feature type="transmembrane region" description="Helical" evidence="8">
    <location>
        <begin position="59"/>
        <end position="79"/>
    </location>
</feature>
<dbReference type="PANTHER" id="PTHR23502:SF186">
    <property type="entry name" value="MAJOR FACILITATOR SUPERFAMILY (MFS) PROFILE DOMAIN-CONTAINING PROTEIN"/>
    <property type="match status" value="1"/>
</dbReference>
<keyword evidence="5 8" id="KW-1133">Transmembrane helix</keyword>
<feature type="transmembrane region" description="Helical" evidence="8">
    <location>
        <begin position="261"/>
        <end position="294"/>
    </location>
</feature>
<dbReference type="CDD" id="cd17323">
    <property type="entry name" value="MFS_Tpo1_MDR_like"/>
    <property type="match status" value="1"/>
</dbReference>
<evidence type="ECO:0000256" key="4">
    <source>
        <dbReference type="ARBA" id="ARBA00022692"/>
    </source>
</evidence>
<evidence type="ECO:0000256" key="7">
    <source>
        <dbReference type="SAM" id="MobiDB-lite"/>
    </source>
</evidence>
<comment type="subcellular location">
    <subcellularLocation>
        <location evidence="1">Cell membrane</location>
        <topology evidence="1">Multi-pass membrane protein</topology>
    </subcellularLocation>
</comment>
<gene>
    <name evidence="9" type="ORF">LTR77_001039</name>
</gene>
<keyword evidence="4 8" id="KW-0812">Transmembrane</keyword>
<feature type="transmembrane region" description="Helical" evidence="8">
    <location>
        <begin position="99"/>
        <end position="121"/>
    </location>
</feature>
<dbReference type="AlphaFoldDB" id="A0AAV9PS91"/>
<evidence type="ECO:0000256" key="2">
    <source>
        <dbReference type="ARBA" id="ARBA00022448"/>
    </source>
</evidence>
<dbReference type="PANTHER" id="PTHR23502">
    <property type="entry name" value="MAJOR FACILITATOR SUPERFAMILY"/>
    <property type="match status" value="1"/>
</dbReference>
<feature type="transmembrane region" description="Helical" evidence="8">
    <location>
        <begin position="196"/>
        <end position="217"/>
    </location>
</feature>
<evidence type="ECO:0000256" key="1">
    <source>
        <dbReference type="ARBA" id="ARBA00004651"/>
    </source>
</evidence>
<evidence type="ECO:0000313" key="9">
    <source>
        <dbReference type="EMBL" id="KAK5175899.1"/>
    </source>
</evidence>
<dbReference type="GO" id="GO:0022857">
    <property type="term" value="F:transmembrane transporter activity"/>
    <property type="evidence" value="ECO:0007669"/>
    <property type="project" value="InterPro"/>
</dbReference>
<keyword evidence="10" id="KW-1185">Reference proteome</keyword>
<dbReference type="Gene3D" id="1.20.1250.20">
    <property type="entry name" value="MFS general substrate transporter like domains"/>
    <property type="match status" value="2"/>
</dbReference>
<name>A0AAV9PS91_9PEZI</name>
<evidence type="ECO:0000256" key="5">
    <source>
        <dbReference type="ARBA" id="ARBA00022989"/>
    </source>
</evidence>
<dbReference type="SUPFAM" id="SSF103473">
    <property type="entry name" value="MFS general substrate transporter"/>
    <property type="match status" value="1"/>
</dbReference>
<dbReference type="InterPro" id="IPR011701">
    <property type="entry name" value="MFS"/>
</dbReference>
<dbReference type="InterPro" id="IPR036259">
    <property type="entry name" value="MFS_trans_sf"/>
</dbReference>
<evidence type="ECO:0000256" key="6">
    <source>
        <dbReference type="ARBA" id="ARBA00023136"/>
    </source>
</evidence>
<keyword evidence="3" id="KW-1003">Cell membrane</keyword>
<sequence>MASPATIPHWRQVFGSDCITPRVKAWNYGGSGTRDDPYVVTWLDDDPRNPMDYSFAKRWTLIMIVALAALMTSLASSAYSGSAKEIMEEFDCSEEVYTLGISLFVLGFAVGPIVIQCWGCWVTEHACTAHPALPRWGSRLKFLDQCRAVVADLFPARERGLALAYYAVTPFLGPTLGPIMGGLVGETLGWRWIEGLLAVFTGGLSIVYFLTVPETYAPVILQRRAKRLSELTGNEYRSVIDVKQGRKSFARTMKISLSRPWVLLFVEPIVTVLSVYQAIVYATLYMCFAAFPIVYQEGRGWSPGEGGLAFLGVTVGMIATIPYNIWTNNRYAKLSDQHHGFAPPETRLPLCMVGAITAPIGLFWFAWTNGPEIHPLVSIAAGAPFGLALVLIFQGINNYLVDSYTIFAASVLAGTAVLRSVMAAAFPLFTAQMCGRLGIHWSASVPAFLSLAFAPFPFLLARYGPSIRERCRYSAEAVAFMKELQRQPQSAPEMDGDRTPGGSLESPVETKEYANLGTIEQR</sequence>
<feature type="transmembrane region" description="Helical" evidence="8">
    <location>
        <begin position="347"/>
        <end position="367"/>
    </location>
</feature>
<organism evidence="9 10">
    <name type="scientific">Saxophila tyrrhenica</name>
    <dbReference type="NCBI Taxonomy" id="1690608"/>
    <lineage>
        <taxon>Eukaryota</taxon>
        <taxon>Fungi</taxon>
        <taxon>Dikarya</taxon>
        <taxon>Ascomycota</taxon>
        <taxon>Pezizomycotina</taxon>
        <taxon>Dothideomycetes</taxon>
        <taxon>Dothideomycetidae</taxon>
        <taxon>Mycosphaerellales</taxon>
        <taxon>Extremaceae</taxon>
        <taxon>Saxophila</taxon>
    </lineage>
</organism>
<dbReference type="GeneID" id="89922388"/>
<feature type="region of interest" description="Disordered" evidence="7">
    <location>
        <begin position="485"/>
        <end position="522"/>
    </location>
</feature>
<accession>A0AAV9PS91</accession>
<proteinExistence type="predicted"/>
<evidence type="ECO:0000256" key="3">
    <source>
        <dbReference type="ARBA" id="ARBA00022475"/>
    </source>
</evidence>
<feature type="transmembrane region" description="Helical" evidence="8">
    <location>
        <begin position="163"/>
        <end position="184"/>
    </location>
</feature>
<dbReference type="Proteomes" id="UP001337655">
    <property type="component" value="Unassembled WGS sequence"/>
</dbReference>
<evidence type="ECO:0000256" key="8">
    <source>
        <dbReference type="SAM" id="Phobius"/>
    </source>
</evidence>
<feature type="transmembrane region" description="Helical" evidence="8">
    <location>
        <begin position="405"/>
        <end position="429"/>
    </location>
</feature>
<dbReference type="GO" id="GO:0005886">
    <property type="term" value="C:plasma membrane"/>
    <property type="evidence" value="ECO:0007669"/>
    <property type="project" value="UniProtKB-SubCell"/>
</dbReference>
<feature type="transmembrane region" description="Helical" evidence="8">
    <location>
        <begin position="441"/>
        <end position="460"/>
    </location>
</feature>
<dbReference type="EMBL" id="JAVRRT010000001">
    <property type="protein sequence ID" value="KAK5175899.1"/>
    <property type="molecule type" value="Genomic_DNA"/>
</dbReference>
<comment type="caution">
    <text evidence="9">The sequence shown here is derived from an EMBL/GenBank/DDBJ whole genome shotgun (WGS) entry which is preliminary data.</text>
</comment>
<protein>
    <submittedName>
        <fullName evidence="9">Uncharacterized protein</fullName>
    </submittedName>
</protein>
<dbReference type="Pfam" id="PF07690">
    <property type="entry name" value="MFS_1"/>
    <property type="match status" value="1"/>
</dbReference>
<evidence type="ECO:0000313" key="10">
    <source>
        <dbReference type="Proteomes" id="UP001337655"/>
    </source>
</evidence>
<keyword evidence="6 8" id="KW-0472">Membrane</keyword>
<dbReference type="RefSeq" id="XP_064664537.1">
    <property type="nucleotide sequence ID" value="XM_064798303.1"/>
</dbReference>
<reference evidence="9 10" key="1">
    <citation type="submission" date="2023-08" db="EMBL/GenBank/DDBJ databases">
        <title>Black Yeasts Isolated from many extreme environments.</title>
        <authorList>
            <person name="Coleine C."/>
            <person name="Stajich J.E."/>
            <person name="Selbmann L."/>
        </authorList>
    </citation>
    <scope>NUCLEOTIDE SEQUENCE [LARGE SCALE GENOMIC DNA]</scope>
    <source>
        <strain evidence="9 10">CCFEE 5935</strain>
    </source>
</reference>
<feature type="transmembrane region" description="Helical" evidence="8">
    <location>
        <begin position="306"/>
        <end position="326"/>
    </location>
</feature>
<feature type="transmembrane region" description="Helical" evidence="8">
    <location>
        <begin position="373"/>
        <end position="393"/>
    </location>
</feature>
<keyword evidence="2" id="KW-0813">Transport</keyword>